<dbReference type="GO" id="GO:0031267">
    <property type="term" value="F:small GTPase binding"/>
    <property type="evidence" value="ECO:0007669"/>
    <property type="project" value="TreeGrafter"/>
</dbReference>
<dbReference type="InterPro" id="IPR035969">
    <property type="entry name" value="Rab-GAP_TBC_sf"/>
</dbReference>
<dbReference type="PROSITE" id="PS50086">
    <property type="entry name" value="TBC_RABGAP"/>
    <property type="match status" value="1"/>
</dbReference>
<dbReference type="AlphaFoldDB" id="A0A024UWI2"/>
<dbReference type="InterPro" id="IPR050302">
    <property type="entry name" value="Rab_GAP_TBC_domain"/>
</dbReference>
<dbReference type="eggNOG" id="KOG2058">
    <property type="taxonomic scope" value="Eukaryota"/>
</dbReference>
<organism evidence="2">
    <name type="scientific">Aphanomyces invadans</name>
    <dbReference type="NCBI Taxonomy" id="157072"/>
    <lineage>
        <taxon>Eukaryota</taxon>
        <taxon>Sar</taxon>
        <taxon>Stramenopiles</taxon>
        <taxon>Oomycota</taxon>
        <taxon>Saprolegniomycetes</taxon>
        <taxon>Saprolegniales</taxon>
        <taxon>Verrucalvaceae</taxon>
        <taxon>Aphanomyces</taxon>
    </lineage>
</organism>
<name>A0A024UWI2_9STRA</name>
<dbReference type="PANTHER" id="PTHR47219:SF20">
    <property type="entry name" value="TBC1 DOMAIN FAMILY MEMBER 2B"/>
    <property type="match status" value="1"/>
</dbReference>
<dbReference type="SMART" id="SM00164">
    <property type="entry name" value="TBC"/>
    <property type="match status" value="1"/>
</dbReference>
<dbReference type="STRING" id="157072.A0A024UWI2"/>
<evidence type="ECO:0000259" key="1">
    <source>
        <dbReference type="PROSITE" id="PS50086"/>
    </source>
</evidence>
<dbReference type="SUPFAM" id="SSF47923">
    <property type="entry name" value="Ypt/Rab-GAP domain of gyp1p"/>
    <property type="match status" value="2"/>
</dbReference>
<accession>A0A024UWI2</accession>
<dbReference type="InterPro" id="IPR000195">
    <property type="entry name" value="Rab-GAP-TBC_dom"/>
</dbReference>
<proteinExistence type="predicted"/>
<dbReference type="Pfam" id="PF00566">
    <property type="entry name" value="RabGAP-TBC"/>
    <property type="match status" value="1"/>
</dbReference>
<dbReference type="OrthoDB" id="294251at2759"/>
<dbReference type="EMBL" id="KI913952">
    <property type="protein sequence ID" value="ETW10325.1"/>
    <property type="molecule type" value="Genomic_DNA"/>
</dbReference>
<dbReference type="InterPro" id="IPR036034">
    <property type="entry name" value="PDZ_sf"/>
</dbReference>
<reference evidence="2" key="1">
    <citation type="submission" date="2013-12" db="EMBL/GenBank/DDBJ databases">
        <title>The Genome Sequence of Aphanomyces invadans NJM9701.</title>
        <authorList>
            <consortium name="The Broad Institute Genomics Platform"/>
            <person name="Russ C."/>
            <person name="Tyler B."/>
            <person name="van West P."/>
            <person name="Dieguez-Uribeondo J."/>
            <person name="Young S.K."/>
            <person name="Zeng Q."/>
            <person name="Gargeya S."/>
            <person name="Fitzgerald M."/>
            <person name="Abouelleil A."/>
            <person name="Alvarado L."/>
            <person name="Chapman S.B."/>
            <person name="Gainer-Dewar J."/>
            <person name="Goldberg J."/>
            <person name="Griggs A."/>
            <person name="Gujja S."/>
            <person name="Hansen M."/>
            <person name="Howarth C."/>
            <person name="Imamovic A."/>
            <person name="Ireland A."/>
            <person name="Larimer J."/>
            <person name="McCowan C."/>
            <person name="Murphy C."/>
            <person name="Pearson M."/>
            <person name="Poon T.W."/>
            <person name="Priest M."/>
            <person name="Roberts A."/>
            <person name="Saif S."/>
            <person name="Shea T."/>
            <person name="Sykes S."/>
            <person name="Wortman J."/>
            <person name="Nusbaum C."/>
            <person name="Birren B."/>
        </authorList>
    </citation>
    <scope>NUCLEOTIDE SEQUENCE [LARGE SCALE GENOMIC DNA]</scope>
    <source>
        <strain evidence="2">NJM9701</strain>
    </source>
</reference>
<feature type="domain" description="Rab-GAP TBC" evidence="1">
    <location>
        <begin position="222"/>
        <end position="410"/>
    </location>
</feature>
<sequence>MAARLRRRKFADATDETDEVCLYDIEFSGAAAIGIQFETDFYGNHAIVKAVESEGAARNVVRYNERGKPTCIVQKGHIVVAVNGKDVSNLPFQEVMLAIKATTGATSRVLRFLDPNVLPLDQMNHRAADALLNCDNYGFAKDDEYFLQYRKHLRLKKAQPNVSVPIPVVLISFVQHYAVATAWVEFLQTCGGLDGLDAKYNRSGAFTRAEVKVHLEPLILRGIPTAFRASIWGILTNVSGYKAAFPRTHYADLLHGDMRTSMADDIDKDVGRTYPEHAYFQETKGKQELTNVLVAYSMHNTAVGYCQSMNFLVGILLLFHTEEEAFWLLCVMMAKCLPMENYSRSMLGAQVDQVVFKRLVALQLPAIAEAFDNAGIAIELVTLQWFLCVFVCTLPLDTALRVWDYMFLQGEQVLFAAALAIIKAAESKIMEASPSHISLLMIIRDLGLSLHDADGFMSVVGAFSPSRHRNDSASKQPSSDKPNHPFEALVQKFNEFTTKVRKPRTDHGVDDCNDDTKGFQILYTFDDIQRWRREIRPEIEAAAAVEAPNLANE</sequence>
<dbReference type="VEuPathDB" id="FungiDB:H310_00656"/>
<dbReference type="GO" id="GO:0005096">
    <property type="term" value="F:GTPase activator activity"/>
    <property type="evidence" value="ECO:0007669"/>
    <property type="project" value="TreeGrafter"/>
</dbReference>
<dbReference type="FunFam" id="1.10.8.270:FF:000026">
    <property type="entry name" value="TBC (Tre-2/Bub2/Cdc16) domain family"/>
    <property type="match status" value="1"/>
</dbReference>
<protein>
    <recommendedName>
        <fullName evidence="1">Rab-GAP TBC domain-containing protein</fullName>
    </recommendedName>
</protein>
<dbReference type="RefSeq" id="XP_008861736.1">
    <property type="nucleotide sequence ID" value="XM_008863514.1"/>
</dbReference>
<dbReference type="SUPFAM" id="SSF50156">
    <property type="entry name" value="PDZ domain-like"/>
    <property type="match status" value="1"/>
</dbReference>
<evidence type="ECO:0000313" key="2">
    <source>
        <dbReference type="EMBL" id="ETW10325.1"/>
    </source>
</evidence>
<dbReference type="Gene3D" id="1.10.472.80">
    <property type="entry name" value="Ypt/Rab-GAP domain of gyp1p, domain 3"/>
    <property type="match status" value="1"/>
</dbReference>
<gene>
    <name evidence="2" type="ORF">H310_00656</name>
</gene>
<dbReference type="PANTHER" id="PTHR47219">
    <property type="entry name" value="RAB GTPASE-ACTIVATING PROTEIN 1-LIKE"/>
    <property type="match status" value="1"/>
</dbReference>
<dbReference type="Gene3D" id="1.10.8.270">
    <property type="entry name" value="putative rabgap domain of human tbc1 domain family member 14 like domains"/>
    <property type="match status" value="1"/>
</dbReference>
<dbReference type="GeneID" id="20077706"/>